<proteinExistence type="predicted"/>
<accession>A0A511UXR6</accession>
<dbReference type="OrthoDB" id="9798732at2"/>
<dbReference type="PANTHER" id="PTHR33677:SF5">
    <property type="entry name" value="TRANSCRIPTIONAL REPRESSOR FRMR"/>
    <property type="match status" value="1"/>
</dbReference>
<dbReference type="CDD" id="cd10155">
    <property type="entry name" value="BsYrkD-like_DUF156"/>
    <property type="match status" value="1"/>
</dbReference>
<dbReference type="Proteomes" id="UP000321491">
    <property type="component" value="Unassembled WGS sequence"/>
</dbReference>
<dbReference type="EMBL" id="BJXW01000008">
    <property type="protein sequence ID" value="GEN30548.1"/>
    <property type="molecule type" value="Genomic_DNA"/>
</dbReference>
<dbReference type="InterPro" id="IPR038390">
    <property type="entry name" value="Metal_Tscrpt_repr_sf"/>
</dbReference>
<dbReference type="GO" id="GO:0045892">
    <property type="term" value="P:negative regulation of DNA-templated transcription"/>
    <property type="evidence" value="ECO:0007669"/>
    <property type="project" value="UniProtKB-ARBA"/>
</dbReference>
<dbReference type="InterPro" id="IPR003735">
    <property type="entry name" value="Metal_Tscrpt_repr"/>
</dbReference>
<reference evidence="1 2" key="1">
    <citation type="submission" date="2019-07" db="EMBL/GenBank/DDBJ databases">
        <title>Whole genome shotgun sequence of Cerasibacillus quisquiliarum NBRC 102429.</title>
        <authorList>
            <person name="Hosoyama A."/>
            <person name="Uohara A."/>
            <person name="Ohji S."/>
            <person name="Ichikawa N."/>
        </authorList>
    </citation>
    <scope>NUCLEOTIDE SEQUENCE [LARGE SCALE GENOMIC DNA]</scope>
    <source>
        <strain evidence="1 2">NBRC 102429</strain>
    </source>
</reference>
<evidence type="ECO:0000313" key="2">
    <source>
        <dbReference type="Proteomes" id="UP000321491"/>
    </source>
</evidence>
<sequence length="86" mass="9782">MEYTPQVKNRLKRVEGQVRGVLRMMEEEKECKDVISQLSAARSAIDRAMALIVAENLQVCVKEKYEKGEETSDAVNEAIQLLVKSR</sequence>
<dbReference type="GO" id="GO:0046872">
    <property type="term" value="F:metal ion binding"/>
    <property type="evidence" value="ECO:0007669"/>
    <property type="project" value="InterPro"/>
</dbReference>
<dbReference type="AlphaFoldDB" id="A0A511UXR6"/>
<evidence type="ECO:0008006" key="3">
    <source>
        <dbReference type="Google" id="ProtNLM"/>
    </source>
</evidence>
<name>A0A511UXR6_9BACI</name>
<dbReference type="RefSeq" id="WP_146935900.1">
    <property type="nucleotide sequence ID" value="NZ_BJXW01000008.1"/>
</dbReference>
<dbReference type="GO" id="GO:0003677">
    <property type="term" value="F:DNA binding"/>
    <property type="evidence" value="ECO:0007669"/>
    <property type="project" value="InterPro"/>
</dbReference>
<dbReference type="Gene3D" id="1.20.58.1000">
    <property type="entry name" value="Metal-sensitive repressor, helix protomer"/>
    <property type="match status" value="1"/>
</dbReference>
<dbReference type="PANTHER" id="PTHR33677">
    <property type="entry name" value="TRANSCRIPTIONAL REPRESSOR FRMR-RELATED"/>
    <property type="match status" value="1"/>
</dbReference>
<dbReference type="Pfam" id="PF02583">
    <property type="entry name" value="Trns_repr_metal"/>
    <property type="match status" value="1"/>
</dbReference>
<organism evidence="1 2">
    <name type="scientific">Cerasibacillus quisquiliarum</name>
    <dbReference type="NCBI Taxonomy" id="227865"/>
    <lineage>
        <taxon>Bacteria</taxon>
        <taxon>Bacillati</taxon>
        <taxon>Bacillota</taxon>
        <taxon>Bacilli</taxon>
        <taxon>Bacillales</taxon>
        <taxon>Bacillaceae</taxon>
        <taxon>Cerasibacillus</taxon>
    </lineage>
</organism>
<protein>
    <recommendedName>
        <fullName evidence="3">Cytoplasmic protein</fullName>
    </recommendedName>
</protein>
<comment type="caution">
    <text evidence="1">The sequence shown here is derived from an EMBL/GenBank/DDBJ whole genome shotgun (WGS) entry which is preliminary data.</text>
</comment>
<keyword evidence="2" id="KW-1185">Reference proteome</keyword>
<gene>
    <name evidence="1" type="ORF">CQU01_07860</name>
</gene>
<evidence type="ECO:0000313" key="1">
    <source>
        <dbReference type="EMBL" id="GEN30548.1"/>
    </source>
</evidence>